<dbReference type="Pfam" id="PF00378">
    <property type="entry name" value="ECH_1"/>
    <property type="match status" value="1"/>
</dbReference>
<dbReference type="CDD" id="cd06558">
    <property type="entry name" value="crotonase-like"/>
    <property type="match status" value="1"/>
</dbReference>
<gene>
    <name evidence="3" type="ORF">FHP08_12885</name>
</gene>
<evidence type="ECO:0000256" key="1">
    <source>
        <dbReference type="ARBA" id="ARBA00005254"/>
    </source>
</evidence>
<organism evidence="3 4">
    <name type="scientific">Zeimonas arvi</name>
    <dbReference type="NCBI Taxonomy" id="2498847"/>
    <lineage>
        <taxon>Bacteria</taxon>
        <taxon>Pseudomonadati</taxon>
        <taxon>Pseudomonadota</taxon>
        <taxon>Betaproteobacteria</taxon>
        <taxon>Burkholderiales</taxon>
        <taxon>Burkholderiaceae</taxon>
        <taxon>Zeimonas</taxon>
    </lineage>
</organism>
<dbReference type="Proteomes" id="UP000321548">
    <property type="component" value="Unassembled WGS sequence"/>
</dbReference>
<evidence type="ECO:0000256" key="2">
    <source>
        <dbReference type="RuleBase" id="RU003707"/>
    </source>
</evidence>
<dbReference type="EMBL" id="VDUY01000005">
    <property type="protein sequence ID" value="TXL64640.1"/>
    <property type="molecule type" value="Genomic_DNA"/>
</dbReference>
<dbReference type="GO" id="GO:0006635">
    <property type="term" value="P:fatty acid beta-oxidation"/>
    <property type="evidence" value="ECO:0007669"/>
    <property type="project" value="TreeGrafter"/>
</dbReference>
<dbReference type="RefSeq" id="WP_147704889.1">
    <property type="nucleotide sequence ID" value="NZ_VDUY01000005.1"/>
</dbReference>
<dbReference type="SUPFAM" id="SSF52096">
    <property type="entry name" value="ClpP/crotonase"/>
    <property type="match status" value="1"/>
</dbReference>
<comment type="caution">
    <text evidence="3">The sequence shown here is derived from an EMBL/GenBank/DDBJ whole genome shotgun (WGS) entry which is preliminary data.</text>
</comment>
<dbReference type="InterPro" id="IPR001753">
    <property type="entry name" value="Enoyl-CoA_hydra/iso"/>
</dbReference>
<dbReference type="PANTHER" id="PTHR11941:SF54">
    <property type="entry name" value="ENOYL-COA HYDRATASE, MITOCHONDRIAL"/>
    <property type="match status" value="1"/>
</dbReference>
<dbReference type="PROSITE" id="PS00166">
    <property type="entry name" value="ENOYL_COA_HYDRATASE"/>
    <property type="match status" value="1"/>
</dbReference>
<accession>A0A5C8NU12</accession>
<reference evidence="3 4" key="1">
    <citation type="submission" date="2019-06" db="EMBL/GenBank/DDBJ databases">
        <title>Quisquiliibacterium sp. nov., isolated from a maize field.</title>
        <authorList>
            <person name="Lin S.-Y."/>
            <person name="Tsai C.-F."/>
            <person name="Young C.-C."/>
        </authorList>
    </citation>
    <scope>NUCLEOTIDE SEQUENCE [LARGE SCALE GENOMIC DNA]</scope>
    <source>
        <strain evidence="3 4">CC-CFT501</strain>
    </source>
</reference>
<dbReference type="Gene3D" id="3.90.226.10">
    <property type="entry name" value="2-enoyl-CoA Hydratase, Chain A, domain 1"/>
    <property type="match status" value="1"/>
</dbReference>
<evidence type="ECO:0000313" key="3">
    <source>
        <dbReference type="EMBL" id="TXL64640.1"/>
    </source>
</evidence>
<comment type="similarity">
    <text evidence="1 2">Belongs to the enoyl-CoA hydratase/isomerase family.</text>
</comment>
<name>A0A5C8NU12_9BURK</name>
<dbReference type="InterPro" id="IPR018376">
    <property type="entry name" value="Enoyl-CoA_hyd/isom_CS"/>
</dbReference>
<protein>
    <submittedName>
        <fullName evidence="3">Enoyl-CoA hydratase/isomerase family protein</fullName>
    </submittedName>
</protein>
<evidence type="ECO:0000313" key="4">
    <source>
        <dbReference type="Proteomes" id="UP000321548"/>
    </source>
</evidence>
<dbReference type="PANTHER" id="PTHR11941">
    <property type="entry name" value="ENOYL-COA HYDRATASE-RELATED"/>
    <property type="match status" value="1"/>
</dbReference>
<proteinExistence type="inferred from homology"/>
<dbReference type="AlphaFoldDB" id="A0A5C8NU12"/>
<dbReference type="InterPro" id="IPR029045">
    <property type="entry name" value="ClpP/crotonase-like_dom_sf"/>
</dbReference>
<keyword evidence="4" id="KW-1185">Reference proteome</keyword>
<keyword evidence="3" id="KW-0413">Isomerase</keyword>
<dbReference type="GO" id="GO:0016853">
    <property type="term" value="F:isomerase activity"/>
    <property type="evidence" value="ECO:0007669"/>
    <property type="project" value="UniProtKB-KW"/>
</dbReference>
<dbReference type="OrthoDB" id="2862111at2"/>
<sequence>MTDHFADIEALPLAAHEGAPLVQRAGGFVKLTLNRPAEHNRLDPADVDALSALFGRLAADPAMRALVITGAGDKTFSSGYTLQALVEELDARFERMLDALEALPFVTIAQLNGSVYGGATDMALCCDLRLGTLGLKMFMPAAKIGLHYYPGGLRRYVSRLGLPAATKLMLTAATIESDEMLRIGFMTEMHAREALAARVNVLLEQIGRNEPRVVAQMKRHMHELAHAGIPAGLMARIEADYRASVKSEELGGRLETMLAGRKAKGQ</sequence>